<comment type="caution">
    <text evidence="1">The sequence shown here is derived from an EMBL/GenBank/DDBJ whole genome shotgun (WGS) entry which is preliminary data.</text>
</comment>
<keyword evidence="2" id="KW-1185">Reference proteome</keyword>
<reference evidence="1" key="1">
    <citation type="submission" date="2022-06" db="EMBL/GenBank/DDBJ databases">
        <title>Genome Sequence of Candolleomyces eurysporus.</title>
        <authorList>
            <person name="Buettner E."/>
        </authorList>
    </citation>
    <scope>NUCLEOTIDE SEQUENCE</scope>
    <source>
        <strain evidence="1">VTCC 930004</strain>
    </source>
</reference>
<feature type="non-terminal residue" evidence="1">
    <location>
        <position position="642"/>
    </location>
</feature>
<evidence type="ECO:0000313" key="2">
    <source>
        <dbReference type="Proteomes" id="UP001140091"/>
    </source>
</evidence>
<protein>
    <submittedName>
        <fullName evidence="1">Uncharacterized protein</fullName>
    </submittedName>
</protein>
<dbReference type="Proteomes" id="UP001140091">
    <property type="component" value="Unassembled WGS sequence"/>
</dbReference>
<organism evidence="1 2">
    <name type="scientific">Candolleomyces eurysporus</name>
    <dbReference type="NCBI Taxonomy" id="2828524"/>
    <lineage>
        <taxon>Eukaryota</taxon>
        <taxon>Fungi</taxon>
        <taxon>Dikarya</taxon>
        <taxon>Basidiomycota</taxon>
        <taxon>Agaricomycotina</taxon>
        <taxon>Agaricomycetes</taxon>
        <taxon>Agaricomycetidae</taxon>
        <taxon>Agaricales</taxon>
        <taxon>Agaricineae</taxon>
        <taxon>Psathyrellaceae</taxon>
        <taxon>Candolleomyces</taxon>
    </lineage>
</organism>
<proteinExistence type="predicted"/>
<evidence type="ECO:0000313" key="1">
    <source>
        <dbReference type="EMBL" id="KAJ2926879.1"/>
    </source>
</evidence>
<dbReference type="OrthoDB" id="3156807at2759"/>
<dbReference type="EMBL" id="JANBPK010001043">
    <property type="protein sequence ID" value="KAJ2926879.1"/>
    <property type="molecule type" value="Genomic_DNA"/>
</dbReference>
<sequence length="642" mass="73668">MNSECHLVNCPRHHANRQELTQDWFNCQVRIHVLQILIYGFYLQVSDRTPTPKDRNKTIEDRRYWIHQLYETLRPVAHYPGSEASVRLALKVPEATQGLQTVTKWLRDILGNRELPIDRMLLTFLCEGASLLMLCDVNVMDDDLMRAPPLNVYAGRHFFYRLKGTGYAVPELYQRSKAVDHSFISAGILFFQQVVDDRITIEINVLCQFAEFLAGCVILAHLRFNLHSATLPRGWILALLHQVTRREPGFMLLDFLLFEGPEFPALRGLFIHRICRAMALIGYNIPNKNLRDDILKMLDVRRAIKVHECTDRLFKRFTTARSWGGIVSAVQTSCTGSDLDDMVQLCSTGKPSPQEPPPEGIQRVFFKNPEDIPSMLSTGPLRVQAEFEAVILDSLKLQTSAEIEQQIEQTAEVVATDFMDPRDIVDPLPDTAAPLVTDITQEQKDVAFRLLKSYRKRIREQELENSKSASREIYDSYFETCLNMALDTKRMQWPHGFYYRKLYLGLVPHLLTCAKAIELYAQSEKTKTKQGYKEDGKQGYKEDEKLDYDSLKQKMNELVDILKVCKKLALRLDPSSEVHKKRDIEGLKKLVREVEALVNRVPSGAGLDIHFNLQLAIKAIITKPTPKAKSKPKLNMEDDLSY</sequence>
<gene>
    <name evidence="1" type="ORF">H1R20_g10208</name>
</gene>
<accession>A0A9W8J5V5</accession>
<dbReference type="AlphaFoldDB" id="A0A9W8J5V5"/>
<name>A0A9W8J5V5_9AGAR</name>